<evidence type="ECO:0000256" key="3">
    <source>
        <dbReference type="ARBA" id="ARBA00022517"/>
    </source>
</evidence>
<evidence type="ECO:0000259" key="5">
    <source>
        <dbReference type="Pfam" id="PF01137"/>
    </source>
</evidence>
<dbReference type="Gene3D" id="3.65.10.20">
    <property type="entry name" value="RNA 3'-terminal phosphate cyclase domain"/>
    <property type="match status" value="1"/>
</dbReference>
<name>A0A9P0MPG1_NEZVI</name>
<evidence type="ECO:0008006" key="9">
    <source>
        <dbReference type="Google" id="ProtNLM"/>
    </source>
</evidence>
<keyword evidence="8" id="KW-1185">Reference proteome</keyword>
<evidence type="ECO:0000259" key="6">
    <source>
        <dbReference type="Pfam" id="PF05189"/>
    </source>
</evidence>
<dbReference type="Proteomes" id="UP001152798">
    <property type="component" value="Chromosome 4"/>
</dbReference>
<reference evidence="7" key="1">
    <citation type="submission" date="2022-01" db="EMBL/GenBank/DDBJ databases">
        <authorList>
            <person name="King R."/>
        </authorList>
    </citation>
    <scope>NUCLEOTIDE SEQUENCE</scope>
</reference>
<dbReference type="AlphaFoldDB" id="A0A9P0MPG1"/>
<dbReference type="OrthoDB" id="1911237at2759"/>
<dbReference type="InterPro" id="IPR020719">
    <property type="entry name" value="RNA3'_term_phos_cycl-like_CS"/>
</dbReference>
<dbReference type="PANTHER" id="PTHR11096:SF1">
    <property type="entry name" value="RNA 3'-TERMINAL PHOSPHATE CYCLASE-LIKE PROTEIN"/>
    <property type="match status" value="1"/>
</dbReference>
<evidence type="ECO:0000313" key="8">
    <source>
        <dbReference type="Proteomes" id="UP001152798"/>
    </source>
</evidence>
<feature type="domain" description="RNA 3'-terminal phosphate cyclase" evidence="5">
    <location>
        <begin position="10"/>
        <end position="337"/>
    </location>
</feature>
<organism evidence="7 8">
    <name type="scientific">Nezara viridula</name>
    <name type="common">Southern green stink bug</name>
    <name type="synonym">Cimex viridulus</name>
    <dbReference type="NCBI Taxonomy" id="85310"/>
    <lineage>
        <taxon>Eukaryota</taxon>
        <taxon>Metazoa</taxon>
        <taxon>Ecdysozoa</taxon>
        <taxon>Arthropoda</taxon>
        <taxon>Hexapoda</taxon>
        <taxon>Insecta</taxon>
        <taxon>Pterygota</taxon>
        <taxon>Neoptera</taxon>
        <taxon>Paraneoptera</taxon>
        <taxon>Hemiptera</taxon>
        <taxon>Heteroptera</taxon>
        <taxon>Panheteroptera</taxon>
        <taxon>Pentatomomorpha</taxon>
        <taxon>Pentatomoidea</taxon>
        <taxon>Pentatomidae</taxon>
        <taxon>Pentatominae</taxon>
        <taxon>Nezara</taxon>
    </lineage>
</organism>
<dbReference type="Pfam" id="PF05189">
    <property type="entry name" value="RTC_insert"/>
    <property type="match status" value="1"/>
</dbReference>
<dbReference type="GO" id="GO:0005730">
    <property type="term" value="C:nucleolus"/>
    <property type="evidence" value="ECO:0007669"/>
    <property type="project" value="UniProtKB-SubCell"/>
</dbReference>
<feature type="domain" description="RNA 3'-terminal phosphate cyclase insert" evidence="6">
    <location>
        <begin position="184"/>
        <end position="285"/>
    </location>
</feature>
<evidence type="ECO:0000313" key="7">
    <source>
        <dbReference type="EMBL" id="CAH1400134.1"/>
    </source>
</evidence>
<dbReference type="InterPro" id="IPR013792">
    <property type="entry name" value="RNA3'P_cycl/enolpyr_Trfase_a/b"/>
</dbReference>
<gene>
    <name evidence="7" type="ORF">NEZAVI_LOCUS9435</name>
</gene>
<dbReference type="SUPFAM" id="SSF55205">
    <property type="entry name" value="EPT/RTPC-like"/>
    <property type="match status" value="1"/>
</dbReference>
<protein>
    <recommendedName>
        <fullName evidence="9">RNA 3'-terminal phosphate cyclase-like protein</fullName>
    </recommendedName>
</protein>
<accession>A0A9P0MPG1</accession>
<dbReference type="Pfam" id="PF01137">
    <property type="entry name" value="RTC"/>
    <property type="match status" value="1"/>
</dbReference>
<dbReference type="InterPro" id="IPR023797">
    <property type="entry name" value="RNA3'_phos_cyclase_dom"/>
</dbReference>
<comment type="subcellular location">
    <subcellularLocation>
        <location evidence="1">Nucleus</location>
        <location evidence="1">Nucleolus</location>
    </subcellularLocation>
</comment>
<evidence type="ECO:0000256" key="4">
    <source>
        <dbReference type="ARBA" id="ARBA00023242"/>
    </source>
</evidence>
<dbReference type="PANTHER" id="PTHR11096">
    <property type="entry name" value="RNA 3' TERMINAL PHOSPHATE CYCLASE"/>
    <property type="match status" value="1"/>
</dbReference>
<keyword evidence="3" id="KW-0690">Ribosome biogenesis</keyword>
<keyword evidence="4" id="KW-0539">Nucleus</keyword>
<dbReference type="InterPro" id="IPR000228">
    <property type="entry name" value="RNA3'_term_phos_cyc"/>
</dbReference>
<dbReference type="NCBIfam" id="TIGR03400">
    <property type="entry name" value="18S_RNA_Rcl1p"/>
    <property type="match status" value="1"/>
</dbReference>
<dbReference type="InterPro" id="IPR037136">
    <property type="entry name" value="RNA3'_phos_cyclase_dom_sf"/>
</dbReference>
<proteinExistence type="inferred from homology"/>
<dbReference type="InterPro" id="IPR013791">
    <property type="entry name" value="RNA3'-term_phos_cycl_insert"/>
</dbReference>
<comment type="similarity">
    <text evidence="2">Belongs to the RNA 3'-terminal cyclase family. Type 2 subfamily.</text>
</comment>
<evidence type="ECO:0000256" key="2">
    <source>
        <dbReference type="ARBA" id="ARBA00007089"/>
    </source>
</evidence>
<evidence type="ECO:0000256" key="1">
    <source>
        <dbReference type="ARBA" id="ARBA00004604"/>
    </source>
</evidence>
<dbReference type="GO" id="GO:0004521">
    <property type="term" value="F:RNA endonuclease activity"/>
    <property type="evidence" value="ECO:0007669"/>
    <property type="project" value="TreeGrafter"/>
</dbReference>
<dbReference type="GO" id="GO:0000479">
    <property type="term" value="P:endonucleolytic cleavage of tricistronic rRNA transcript (SSU-rRNA, 5.8S rRNA, LSU-rRNA)"/>
    <property type="evidence" value="ECO:0007669"/>
    <property type="project" value="TreeGrafter"/>
</dbReference>
<dbReference type="PROSITE" id="PS01287">
    <property type="entry name" value="RTC"/>
    <property type="match status" value="1"/>
</dbReference>
<dbReference type="CDD" id="cd00875">
    <property type="entry name" value="RNA_Cyclase_Class_I"/>
    <property type="match status" value="1"/>
</dbReference>
<sequence length="369" mass="40831">MPGQNANVLRFKGSNFMRQRLILSILTGKSIYISDIRTKDTEPGLREYEVNLLRLLDKLMNGMWLEVSETGTSFSFTPGSLLGGQIDHECCKLRGIGYYLEVIFALAPFCKKPISITLRGVTNNQCDPSVDSFKHGGLSVLKQFIVVDPGIDFKINKRGLEPDGGGEITFTCPSLKLKPIQVKEMGKIKKIRGIAFASKVSPSMANRFIEAAKGEMLKFIPDVFITSDHLKGQCAGKSPGFGGTLVAETTKEIIFTAEKNSLPKERQVPEDLGKQAAWLLMEEISRGGLVDSSFQGLALIYMAFGQKDVSQMLFGPLSIYGIEMMRHIIAFLNVMFKLEPYFEEDENELKKGTNKVLVSGVGIGFNKFS</sequence>
<dbReference type="InterPro" id="IPR036553">
    <property type="entry name" value="RPTC_insert"/>
</dbReference>
<dbReference type="EMBL" id="OV725080">
    <property type="protein sequence ID" value="CAH1400134.1"/>
    <property type="molecule type" value="Genomic_DNA"/>
</dbReference>
<dbReference type="Gene3D" id="3.30.360.20">
    <property type="entry name" value="RNA 3'-terminal phosphate cyclase, insert domain"/>
    <property type="match status" value="1"/>
</dbReference>
<dbReference type="InterPro" id="IPR016443">
    <property type="entry name" value="RNA3'_term_phos_cyc_type_2"/>
</dbReference>